<gene>
    <name evidence="1" type="ORF">EV702DRAFT_1046304</name>
</gene>
<dbReference type="OrthoDB" id="2630948at2759"/>
<evidence type="ECO:0000313" key="1">
    <source>
        <dbReference type="EMBL" id="KAG1776134.1"/>
    </source>
</evidence>
<name>A0A9P6ZSV5_9AGAM</name>
<protein>
    <submittedName>
        <fullName evidence="1">Uncharacterized protein</fullName>
    </submittedName>
</protein>
<comment type="caution">
    <text evidence="1">The sequence shown here is derived from an EMBL/GenBank/DDBJ whole genome shotgun (WGS) entry which is preliminary data.</text>
</comment>
<sequence length="161" mass="18016">MLIDWQEQQDTTKPVYYHSNSLGLTEVGGVIFSAMKPGTLQQMKDNHGSIINYLSVKCGAAFEAYNYGKMILYGARQPQEDIKAIFRHIKDAEALLLTITYAAPLVVKDLQDMTSKAKHKDHNISWTISTQLERRGRDDNGIFHLQSGGLYLQCGQILPGA</sequence>
<reference evidence="1" key="1">
    <citation type="journal article" date="2020" name="New Phytol.">
        <title>Comparative genomics reveals dynamic genome evolution in host specialist ectomycorrhizal fungi.</title>
        <authorList>
            <person name="Lofgren L.A."/>
            <person name="Nguyen N.H."/>
            <person name="Vilgalys R."/>
            <person name="Ruytinx J."/>
            <person name="Liao H.L."/>
            <person name="Branco S."/>
            <person name="Kuo A."/>
            <person name="LaButti K."/>
            <person name="Lipzen A."/>
            <person name="Andreopoulos W."/>
            <person name="Pangilinan J."/>
            <person name="Riley R."/>
            <person name="Hundley H."/>
            <person name="Na H."/>
            <person name="Barry K."/>
            <person name="Grigoriev I.V."/>
            <person name="Stajich J.E."/>
            <person name="Kennedy P.G."/>
        </authorList>
    </citation>
    <scope>NUCLEOTIDE SEQUENCE</scope>
    <source>
        <strain evidence="1">DOB743</strain>
    </source>
</reference>
<dbReference type="EMBL" id="JABBWD010000028">
    <property type="protein sequence ID" value="KAG1776134.1"/>
    <property type="molecule type" value="Genomic_DNA"/>
</dbReference>
<dbReference type="AlphaFoldDB" id="A0A9P6ZSV5"/>
<proteinExistence type="predicted"/>
<evidence type="ECO:0000313" key="2">
    <source>
        <dbReference type="Proteomes" id="UP000714275"/>
    </source>
</evidence>
<dbReference type="Proteomes" id="UP000714275">
    <property type="component" value="Unassembled WGS sequence"/>
</dbReference>
<keyword evidence="2" id="KW-1185">Reference proteome</keyword>
<organism evidence="1 2">
    <name type="scientific">Suillus placidus</name>
    <dbReference type="NCBI Taxonomy" id="48579"/>
    <lineage>
        <taxon>Eukaryota</taxon>
        <taxon>Fungi</taxon>
        <taxon>Dikarya</taxon>
        <taxon>Basidiomycota</taxon>
        <taxon>Agaricomycotina</taxon>
        <taxon>Agaricomycetes</taxon>
        <taxon>Agaricomycetidae</taxon>
        <taxon>Boletales</taxon>
        <taxon>Suillineae</taxon>
        <taxon>Suillaceae</taxon>
        <taxon>Suillus</taxon>
    </lineage>
</organism>
<accession>A0A9P6ZSV5</accession>